<dbReference type="Proteomes" id="UP001186944">
    <property type="component" value="Unassembled WGS sequence"/>
</dbReference>
<dbReference type="Gene3D" id="1.20.58.480">
    <property type="match status" value="1"/>
</dbReference>
<dbReference type="EMBL" id="VSWD01000009">
    <property type="protein sequence ID" value="KAK3093330.1"/>
    <property type="molecule type" value="Genomic_DNA"/>
</dbReference>
<dbReference type="GO" id="GO:0046872">
    <property type="term" value="F:metal ion binding"/>
    <property type="evidence" value="ECO:0007669"/>
    <property type="project" value="InterPro"/>
</dbReference>
<dbReference type="InterPro" id="IPR004981">
    <property type="entry name" value="Trp_2_3_dOase"/>
</dbReference>
<evidence type="ECO:0000313" key="1">
    <source>
        <dbReference type="EMBL" id="KAK3093330.1"/>
    </source>
</evidence>
<dbReference type="EMBL" id="VSWD01000009">
    <property type="protein sequence ID" value="KAK3093840.1"/>
    <property type="molecule type" value="Genomic_DNA"/>
</dbReference>
<dbReference type="PANTHER" id="PTHR10138:SF0">
    <property type="entry name" value="TRYPTOPHAN 2,3-DIOXYGENASE"/>
    <property type="match status" value="1"/>
</dbReference>
<dbReference type="Pfam" id="PF03301">
    <property type="entry name" value="Trp_dioxygenase"/>
    <property type="match status" value="1"/>
</dbReference>
<accession>A0AA88YBQ0</accession>
<dbReference type="SUPFAM" id="SSF140959">
    <property type="entry name" value="Indolic compounds 2,3-dioxygenase-like"/>
    <property type="match status" value="1"/>
</dbReference>
<evidence type="ECO:0008006" key="4">
    <source>
        <dbReference type="Google" id="ProtNLM"/>
    </source>
</evidence>
<organism evidence="1 3">
    <name type="scientific">Pinctada imbricata</name>
    <name type="common">Atlantic pearl-oyster</name>
    <name type="synonym">Pinctada martensii</name>
    <dbReference type="NCBI Taxonomy" id="66713"/>
    <lineage>
        <taxon>Eukaryota</taxon>
        <taxon>Metazoa</taxon>
        <taxon>Spiralia</taxon>
        <taxon>Lophotrochozoa</taxon>
        <taxon>Mollusca</taxon>
        <taxon>Bivalvia</taxon>
        <taxon>Autobranchia</taxon>
        <taxon>Pteriomorphia</taxon>
        <taxon>Pterioida</taxon>
        <taxon>Pterioidea</taxon>
        <taxon>Pteriidae</taxon>
        <taxon>Pinctada</taxon>
    </lineage>
</organism>
<evidence type="ECO:0000313" key="2">
    <source>
        <dbReference type="EMBL" id="KAK3093840.1"/>
    </source>
</evidence>
<feature type="non-terminal residue" evidence="1">
    <location>
        <position position="1"/>
    </location>
</feature>
<dbReference type="InterPro" id="IPR037217">
    <property type="entry name" value="Trp/Indoleamine_2_3_dOase-like"/>
</dbReference>
<sequence length="106" mass="12554">VRRLSLRAFQGAMFITVYQDEERNHLPYQVLNYIKDIDALVTRWRTIHVLMVHRMIGNKQGTGGSTGVDYLTETTKSPSYRIFQDLYNTSTYLLPKKYLPKFLYMR</sequence>
<evidence type="ECO:0000313" key="3">
    <source>
        <dbReference type="Proteomes" id="UP001186944"/>
    </source>
</evidence>
<proteinExistence type="predicted"/>
<dbReference type="PANTHER" id="PTHR10138">
    <property type="entry name" value="TRYPTOPHAN 2,3-DIOXYGENASE"/>
    <property type="match status" value="1"/>
</dbReference>
<name>A0AA88YBQ0_PINIB</name>
<reference evidence="1" key="1">
    <citation type="submission" date="2019-08" db="EMBL/GenBank/DDBJ databases">
        <title>The improved chromosome-level genome for the pearl oyster Pinctada fucata martensii using PacBio sequencing and Hi-C.</title>
        <authorList>
            <person name="Zheng Z."/>
        </authorList>
    </citation>
    <scope>NUCLEOTIDE SEQUENCE</scope>
    <source>
        <strain evidence="1">ZZ-2019</strain>
        <tissue evidence="1">Adductor muscle</tissue>
    </source>
</reference>
<dbReference type="AlphaFoldDB" id="A0AA88YBQ0"/>
<protein>
    <recommendedName>
        <fullName evidence="4">Tryptophan 2,3-dioxygenase</fullName>
    </recommendedName>
</protein>
<dbReference type="GO" id="GO:0020037">
    <property type="term" value="F:heme binding"/>
    <property type="evidence" value="ECO:0007669"/>
    <property type="project" value="InterPro"/>
</dbReference>
<dbReference type="GO" id="GO:0019441">
    <property type="term" value="P:L-tryptophan catabolic process to kynurenine"/>
    <property type="evidence" value="ECO:0007669"/>
    <property type="project" value="InterPro"/>
</dbReference>
<dbReference type="GO" id="GO:0019442">
    <property type="term" value="P:L-tryptophan catabolic process to acetyl-CoA"/>
    <property type="evidence" value="ECO:0007669"/>
    <property type="project" value="TreeGrafter"/>
</dbReference>
<keyword evidence="3" id="KW-1185">Reference proteome</keyword>
<gene>
    <name evidence="1" type="ORF">FSP39_014170</name>
    <name evidence="2" type="ORF">FSP39_020815</name>
</gene>
<dbReference type="GO" id="GO:0004833">
    <property type="term" value="F:L-tryptophan 2,3-dioxygenase activity"/>
    <property type="evidence" value="ECO:0007669"/>
    <property type="project" value="InterPro"/>
</dbReference>
<comment type="caution">
    <text evidence="1">The sequence shown here is derived from an EMBL/GenBank/DDBJ whole genome shotgun (WGS) entry which is preliminary data.</text>
</comment>